<dbReference type="EMBL" id="JQBX01000008">
    <property type="protein sequence ID" value="KRN94056.1"/>
    <property type="molecule type" value="Genomic_DNA"/>
</dbReference>
<dbReference type="PATRIC" id="fig|331679.3.peg.1736"/>
<dbReference type="STRING" id="331679.IV81_GL001699"/>
<comment type="caution">
    <text evidence="1">The sequence shown here is derived from an EMBL/GenBank/DDBJ whole genome shotgun (WGS) entry which is preliminary data.</text>
</comment>
<evidence type="ECO:0000313" key="2">
    <source>
        <dbReference type="Proteomes" id="UP000051859"/>
    </source>
</evidence>
<evidence type="ECO:0000313" key="1">
    <source>
        <dbReference type="EMBL" id="KRN94056.1"/>
    </source>
</evidence>
<organism evidence="1 2">
    <name type="scientific">Pediococcus stilesii</name>
    <dbReference type="NCBI Taxonomy" id="331679"/>
    <lineage>
        <taxon>Bacteria</taxon>
        <taxon>Bacillati</taxon>
        <taxon>Bacillota</taxon>
        <taxon>Bacilli</taxon>
        <taxon>Lactobacillales</taxon>
        <taxon>Lactobacillaceae</taxon>
        <taxon>Pediococcus</taxon>
    </lineage>
</organism>
<protein>
    <submittedName>
        <fullName evidence="1">BS ysoA-like protein</fullName>
    </submittedName>
</protein>
<gene>
    <name evidence="1" type="ORF">IV81_GL001699</name>
</gene>
<accession>A0A0R2KWX4</accession>
<proteinExistence type="predicted"/>
<name>A0A0R2KWX4_9LACO</name>
<sequence length="292" mass="34747">MKMNRNSIEEAKKLWKNGHHEQAIRILEVENELKQDNQVIVTLVHFYVEDGFYKEALRLVNDQNEELIYAEDFFETYVKILIENDRFILARKELLNHKTLDAFNRDGLVKALDKREEYFKKNYPQTIVEEERNFYHIGDQKFIKQSKILDDATKLPLESYAKIAKYNLVDPFLNQVTRVSILKELAFLKVKETVDFQWIDGIRYKVKPIELTNQVDLKIEIDALVRKNNDPIQAEMLVQQVNLMYDLACPFPKRIFETASEWEQGIRKQILEQTDVKKFDQLNQIMKSIIEQ</sequence>
<dbReference type="Proteomes" id="UP000051859">
    <property type="component" value="Unassembled WGS sequence"/>
</dbReference>
<reference evidence="1 2" key="1">
    <citation type="journal article" date="2015" name="Genome Announc.">
        <title>Expanding the biotechnology potential of lactobacilli through comparative genomics of 213 strains and associated genera.</title>
        <authorList>
            <person name="Sun Z."/>
            <person name="Harris H.M."/>
            <person name="McCann A."/>
            <person name="Guo C."/>
            <person name="Argimon S."/>
            <person name="Zhang W."/>
            <person name="Yang X."/>
            <person name="Jeffery I.B."/>
            <person name="Cooney J.C."/>
            <person name="Kagawa T.F."/>
            <person name="Liu W."/>
            <person name="Song Y."/>
            <person name="Salvetti E."/>
            <person name="Wrobel A."/>
            <person name="Rasinkangas P."/>
            <person name="Parkhill J."/>
            <person name="Rea M.C."/>
            <person name="O'Sullivan O."/>
            <person name="Ritari J."/>
            <person name="Douillard F.P."/>
            <person name="Paul Ross R."/>
            <person name="Yang R."/>
            <person name="Briner A.E."/>
            <person name="Felis G.E."/>
            <person name="de Vos W.M."/>
            <person name="Barrangou R."/>
            <person name="Klaenhammer T.R."/>
            <person name="Caufield P.W."/>
            <person name="Cui Y."/>
            <person name="Zhang H."/>
            <person name="O'Toole P.W."/>
        </authorList>
    </citation>
    <scope>NUCLEOTIDE SEQUENCE [LARGE SCALE GENOMIC DNA]</scope>
    <source>
        <strain evidence="1 2">DSM 18001</strain>
    </source>
</reference>
<keyword evidence="2" id="KW-1185">Reference proteome</keyword>
<dbReference type="AlphaFoldDB" id="A0A0R2KWX4"/>